<dbReference type="PANTHER" id="PTHR21016">
    <property type="entry name" value="BETA-AMYLOID BINDING PROTEIN-RELATED"/>
    <property type="match status" value="1"/>
</dbReference>
<evidence type="ECO:0000256" key="4">
    <source>
        <dbReference type="ARBA" id="ARBA00022989"/>
    </source>
</evidence>
<dbReference type="Proteomes" id="UP000549394">
    <property type="component" value="Unassembled WGS sequence"/>
</dbReference>
<evidence type="ECO:0000313" key="8">
    <source>
        <dbReference type="EMBL" id="CAD5114855.1"/>
    </source>
</evidence>
<reference evidence="8 9" key="1">
    <citation type="submission" date="2020-08" db="EMBL/GenBank/DDBJ databases">
        <authorList>
            <person name="Hejnol A."/>
        </authorList>
    </citation>
    <scope>NUCLEOTIDE SEQUENCE [LARGE SCALE GENOMIC DNA]</scope>
</reference>
<feature type="transmembrane region" description="Helical" evidence="6">
    <location>
        <begin position="149"/>
        <end position="169"/>
    </location>
</feature>
<sequence length="364" mass="41766">MEKVPTGHKRILDAYVLAFPLGFLGAHHFYLNRPGWGVIYIFTFGLFGLGWVVDWFRLPFLVRDANERLANPERMHIKKLHDVYVAWLPLGGMLGFHHYYMGRTGWGVAYTFTLGFLTIGWLIDLFIIPKLLRERNKRIETNGPAKKSAASAYVICLFPITGLLGFHHHYLGRHWWGALYTFTIGLLGVGWLLDICRLKFVVERENRKLKNEEDNKFYIDDAYILCFPLGFLGLHQFYLKRYGWGVLYLLTFGLLGIGWITDWFRLSCLVNSLNKELILGNRVQQDPVIIQTTTTTTTTKIVTPEQAGSYTNPPPAVPPQQNPAQIYCPPSYDDAVNQPPEHLQNHTNNIVYVEAGELPPKEKI</sequence>
<dbReference type="PANTHER" id="PTHR21016:SF25">
    <property type="entry name" value="TM2 DOMAIN-CONTAINING PROTEIN DDB_G0277895-RELATED"/>
    <property type="match status" value="1"/>
</dbReference>
<evidence type="ECO:0000256" key="3">
    <source>
        <dbReference type="ARBA" id="ARBA00022692"/>
    </source>
</evidence>
<dbReference type="GO" id="GO:0016020">
    <property type="term" value="C:membrane"/>
    <property type="evidence" value="ECO:0007669"/>
    <property type="project" value="UniProtKB-SubCell"/>
</dbReference>
<keyword evidence="3 6" id="KW-0812">Transmembrane</keyword>
<evidence type="ECO:0000259" key="7">
    <source>
        <dbReference type="Pfam" id="PF05154"/>
    </source>
</evidence>
<dbReference type="OrthoDB" id="10262359at2759"/>
<feature type="domain" description="TM2" evidence="7">
    <location>
        <begin position="222"/>
        <end position="264"/>
    </location>
</feature>
<keyword evidence="9" id="KW-1185">Reference proteome</keyword>
<organism evidence="8 9">
    <name type="scientific">Dimorphilus gyrociliatus</name>
    <dbReference type="NCBI Taxonomy" id="2664684"/>
    <lineage>
        <taxon>Eukaryota</taxon>
        <taxon>Metazoa</taxon>
        <taxon>Spiralia</taxon>
        <taxon>Lophotrochozoa</taxon>
        <taxon>Annelida</taxon>
        <taxon>Polychaeta</taxon>
        <taxon>Polychaeta incertae sedis</taxon>
        <taxon>Dinophilidae</taxon>
        <taxon>Dimorphilus</taxon>
    </lineage>
</organism>
<protein>
    <recommendedName>
        <fullName evidence="7">TM2 domain-containing protein</fullName>
    </recommendedName>
</protein>
<dbReference type="Pfam" id="PF05154">
    <property type="entry name" value="TM2"/>
    <property type="match status" value="4"/>
</dbReference>
<accession>A0A7I8VF07</accession>
<comment type="similarity">
    <text evidence="2">Belongs to the TM2 family.</text>
</comment>
<feature type="transmembrane region" description="Helical" evidence="6">
    <location>
        <begin position="37"/>
        <end position="62"/>
    </location>
</feature>
<feature type="transmembrane region" description="Helical" evidence="6">
    <location>
        <begin position="83"/>
        <end position="101"/>
    </location>
</feature>
<evidence type="ECO:0000256" key="1">
    <source>
        <dbReference type="ARBA" id="ARBA00004141"/>
    </source>
</evidence>
<dbReference type="EMBL" id="CAJFCJ010000005">
    <property type="protein sequence ID" value="CAD5114855.1"/>
    <property type="molecule type" value="Genomic_DNA"/>
</dbReference>
<keyword evidence="5 6" id="KW-0472">Membrane</keyword>
<feature type="domain" description="TM2" evidence="7">
    <location>
        <begin position="146"/>
        <end position="195"/>
    </location>
</feature>
<proteinExistence type="inferred from homology"/>
<comment type="subcellular location">
    <subcellularLocation>
        <location evidence="1">Membrane</location>
        <topology evidence="1">Multi-pass membrane protein</topology>
    </subcellularLocation>
</comment>
<feature type="domain" description="TM2" evidence="7">
    <location>
        <begin position="84"/>
        <end position="126"/>
    </location>
</feature>
<comment type="caution">
    <text evidence="8">The sequence shown here is derived from an EMBL/GenBank/DDBJ whole genome shotgun (WGS) entry which is preliminary data.</text>
</comment>
<feature type="domain" description="TM2" evidence="7">
    <location>
        <begin position="9"/>
        <end position="56"/>
    </location>
</feature>
<evidence type="ECO:0000256" key="2">
    <source>
        <dbReference type="ARBA" id="ARBA00008284"/>
    </source>
</evidence>
<gene>
    <name evidence="8" type="ORF">DGYR_LOCUS3661</name>
</gene>
<feature type="transmembrane region" description="Helical" evidence="6">
    <location>
        <begin position="107"/>
        <end position="128"/>
    </location>
</feature>
<dbReference type="InterPro" id="IPR007829">
    <property type="entry name" value="TM2"/>
</dbReference>
<dbReference type="InterPro" id="IPR050932">
    <property type="entry name" value="TM2D1-3-like"/>
</dbReference>
<dbReference type="AlphaFoldDB" id="A0A7I8VF07"/>
<feature type="transmembrane region" description="Helical" evidence="6">
    <location>
        <begin position="12"/>
        <end position="31"/>
    </location>
</feature>
<feature type="transmembrane region" description="Helical" evidence="6">
    <location>
        <begin position="175"/>
        <end position="196"/>
    </location>
</feature>
<name>A0A7I8VF07_9ANNE</name>
<evidence type="ECO:0000256" key="6">
    <source>
        <dbReference type="SAM" id="Phobius"/>
    </source>
</evidence>
<evidence type="ECO:0000256" key="5">
    <source>
        <dbReference type="ARBA" id="ARBA00023136"/>
    </source>
</evidence>
<feature type="transmembrane region" description="Helical" evidence="6">
    <location>
        <begin position="244"/>
        <end position="264"/>
    </location>
</feature>
<evidence type="ECO:0000313" key="9">
    <source>
        <dbReference type="Proteomes" id="UP000549394"/>
    </source>
</evidence>
<keyword evidence="4 6" id="KW-1133">Transmembrane helix</keyword>